<comment type="caution">
    <text evidence="1">The sequence shown here is derived from an EMBL/GenBank/DDBJ whole genome shotgun (WGS) entry which is preliminary data.</text>
</comment>
<proteinExistence type="predicted"/>
<accession>A0A154M507</accession>
<evidence type="ECO:0000313" key="1">
    <source>
        <dbReference type="EMBL" id="KZB79646.1"/>
    </source>
</evidence>
<dbReference type="Proteomes" id="UP000186883">
    <property type="component" value="Unassembled WGS sequence"/>
</dbReference>
<evidence type="ECO:0000313" key="4">
    <source>
        <dbReference type="Proteomes" id="UP000186883"/>
    </source>
</evidence>
<reference evidence="1 3" key="1">
    <citation type="submission" date="2015-12" db="EMBL/GenBank/DDBJ databases">
        <title>Amycolatopsis regifaucium genome sequencing and assembly.</title>
        <authorList>
            <person name="Mayilraj S."/>
        </authorList>
    </citation>
    <scope>NUCLEOTIDE SEQUENCE [LARGE SCALE GENOMIC DNA]</scope>
    <source>
        <strain evidence="1 3">GY080</strain>
    </source>
</reference>
<protein>
    <submittedName>
        <fullName evidence="1">Uncharacterized protein</fullName>
    </submittedName>
</protein>
<reference evidence="2 4" key="2">
    <citation type="submission" date="2016-11" db="EMBL/GenBank/DDBJ databases">
        <title>Genome sequencing of Amycolatopsis regifaucium.</title>
        <authorList>
            <person name="Mayilraj S."/>
            <person name="Kaur N."/>
        </authorList>
    </citation>
    <scope>NUCLEOTIDE SEQUENCE [LARGE SCALE GENOMIC DNA]</scope>
    <source>
        <strain evidence="2 4">GY080</strain>
    </source>
</reference>
<keyword evidence="4" id="KW-1185">Reference proteome</keyword>
<dbReference type="AlphaFoldDB" id="A0A154M507"/>
<name>A0A154M507_9PSEU</name>
<evidence type="ECO:0000313" key="3">
    <source>
        <dbReference type="Proteomes" id="UP000076321"/>
    </source>
</evidence>
<evidence type="ECO:0000313" key="2">
    <source>
        <dbReference type="EMBL" id="OKA10038.1"/>
    </source>
</evidence>
<sequence length="118" mass="12587">MMPCPWLAFSVSGEALVLDVRDGRLPSVSTYKADQGLVFEKLFTHHGITAPLAPASAGTMVFFTDDRAPIPVAYFDAHGRAVAMPQGSIANQDADSDLVLADYLDNVAGVGFAHQIHD</sequence>
<organism evidence="1 3">
    <name type="scientific">Amycolatopsis regifaucium</name>
    <dbReference type="NCBI Taxonomy" id="546365"/>
    <lineage>
        <taxon>Bacteria</taxon>
        <taxon>Bacillati</taxon>
        <taxon>Actinomycetota</taxon>
        <taxon>Actinomycetes</taxon>
        <taxon>Pseudonocardiales</taxon>
        <taxon>Pseudonocardiaceae</taxon>
        <taxon>Amycolatopsis</taxon>
    </lineage>
</organism>
<gene>
    <name evidence="2" type="ORF">ATP06_0206795</name>
    <name evidence="1" type="ORF">AVL48_14620</name>
</gene>
<dbReference type="Proteomes" id="UP000076321">
    <property type="component" value="Unassembled WGS sequence"/>
</dbReference>
<dbReference type="EMBL" id="LQCI01000051">
    <property type="protein sequence ID" value="KZB79646.1"/>
    <property type="molecule type" value="Genomic_DNA"/>
</dbReference>
<dbReference type="EMBL" id="LOBU02000006">
    <property type="protein sequence ID" value="OKA10038.1"/>
    <property type="molecule type" value="Genomic_DNA"/>
</dbReference>